<dbReference type="PANTHER" id="PTHR47027">
    <property type="entry name" value="REVERSE TRANSCRIPTASE DOMAIN-CONTAINING PROTEIN"/>
    <property type="match status" value="1"/>
</dbReference>
<evidence type="ECO:0000313" key="1">
    <source>
        <dbReference type="EMBL" id="GBP50611.1"/>
    </source>
</evidence>
<dbReference type="AlphaFoldDB" id="A0A4C1WHF9"/>
<dbReference type="EMBL" id="BGZK01000569">
    <property type="protein sequence ID" value="GBP50611.1"/>
    <property type="molecule type" value="Genomic_DNA"/>
</dbReference>
<dbReference type="PANTHER" id="PTHR47027:SF20">
    <property type="entry name" value="REVERSE TRANSCRIPTASE-LIKE PROTEIN WITH RNA-DIRECTED DNA POLYMERASE DOMAIN"/>
    <property type="match status" value="1"/>
</dbReference>
<evidence type="ECO:0000313" key="2">
    <source>
        <dbReference type="Proteomes" id="UP000299102"/>
    </source>
</evidence>
<dbReference type="OrthoDB" id="425681at2759"/>
<reference evidence="1 2" key="1">
    <citation type="journal article" date="2019" name="Commun. Biol.">
        <title>The bagworm genome reveals a unique fibroin gene that provides high tensile strength.</title>
        <authorList>
            <person name="Kono N."/>
            <person name="Nakamura H."/>
            <person name="Ohtoshi R."/>
            <person name="Tomita M."/>
            <person name="Numata K."/>
            <person name="Arakawa K."/>
        </authorList>
    </citation>
    <scope>NUCLEOTIDE SEQUENCE [LARGE SCALE GENOMIC DNA]</scope>
</reference>
<organism evidence="1 2">
    <name type="scientific">Eumeta variegata</name>
    <name type="common">Bagworm moth</name>
    <name type="synonym">Eumeta japonica</name>
    <dbReference type="NCBI Taxonomy" id="151549"/>
    <lineage>
        <taxon>Eukaryota</taxon>
        <taxon>Metazoa</taxon>
        <taxon>Ecdysozoa</taxon>
        <taxon>Arthropoda</taxon>
        <taxon>Hexapoda</taxon>
        <taxon>Insecta</taxon>
        <taxon>Pterygota</taxon>
        <taxon>Neoptera</taxon>
        <taxon>Endopterygota</taxon>
        <taxon>Lepidoptera</taxon>
        <taxon>Glossata</taxon>
        <taxon>Ditrysia</taxon>
        <taxon>Tineoidea</taxon>
        <taxon>Psychidae</taxon>
        <taxon>Oiketicinae</taxon>
        <taxon>Eumeta</taxon>
    </lineage>
</organism>
<evidence type="ECO:0008006" key="3">
    <source>
        <dbReference type="Google" id="ProtNLM"/>
    </source>
</evidence>
<name>A0A4C1WHF9_EUMVA</name>
<protein>
    <recommendedName>
        <fullName evidence="3">Craniofacial development protein 2</fullName>
    </recommendedName>
</protein>
<sequence>MVKFVGVYAPYVSKLLEEQEKCWVYARDVLMECDRNERILILGDFNGCVGVQQDRYEKVLEKGYEINVGKTKVTVFERRESTTESDILIEGEKVEQMKEFVYLGSLFTNDGKHDRDIERRVKAGNKMNRALLAIMNGKSVSQQTHGLAIHNGVLISMFMYGSESWKWRAKQGKTEKKWEDELKMTVDPNWRRVARDRLQRKQLEEVFARKHAQLRDIL</sequence>
<proteinExistence type="predicted"/>
<comment type="caution">
    <text evidence="1">The sequence shown here is derived from an EMBL/GenBank/DDBJ whole genome shotgun (WGS) entry which is preliminary data.</text>
</comment>
<dbReference type="STRING" id="151549.A0A4C1WHF9"/>
<dbReference type="Proteomes" id="UP000299102">
    <property type="component" value="Unassembled WGS sequence"/>
</dbReference>
<keyword evidence="2" id="KW-1185">Reference proteome</keyword>
<accession>A0A4C1WHF9</accession>
<gene>
    <name evidence="1" type="ORF">EVAR_28801_1</name>
</gene>